<accession>A0A564TVN2</accession>
<reference evidence="1 2" key="1">
    <citation type="submission" date="2019-07" db="EMBL/GenBank/DDBJ databases">
        <authorList>
            <person name="Hibberd C M."/>
            <person name="Gehrig L. J."/>
            <person name="Chang H.-W."/>
            <person name="Venkatesh S."/>
        </authorList>
    </citation>
    <scope>NUCLEOTIDE SEQUENCE [LARGE SCALE GENOMIC DNA]</scope>
    <source>
        <strain evidence="1">Dorea_formicigenerans_SSTS_Bg7063</strain>
    </source>
</reference>
<dbReference type="Proteomes" id="UP000358366">
    <property type="component" value="Unassembled WGS sequence"/>
</dbReference>
<name>A0A564TVN2_9FIRM</name>
<gene>
    <name evidence="1" type="ORF">DFSSTS7063_01871</name>
</gene>
<proteinExistence type="predicted"/>
<protein>
    <submittedName>
        <fullName evidence="1">Uncharacterized protein</fullName>
    </submittedName>
</protein>
<organism evidence="1 2">
    <name type="scientific">Dorea formicigenerans</name>
    <dbReference type="NCBI Taxonomy" id="39486"/>
    <lineage>
        <taxon>Bacteria</taxon>
        <taxon>Bacillati</taxon>
        <taxon>Bacillota</taxon>
        <taxon>Clostridia</taxon>
        <taxon>Lachnospirales</taxon>
        <taxon>Lachnospiraceae</taxon>
        <taxon>Dorea</taxon>
    </lineage>
</organism>
<evidence type="ECO:0000313" key="2">
    <source>
        <dbReference type="Proteomes" id="UP000358366"/>
    </source>
</evidence>
<dbReference type="EMBL" id="CABHNI010000032">
    <property type="protein sequence ID" value="VUX11289.1"/>
    <property type="molecule type" value="Genomic_DNA"/>
</dbReference>
<evidence type="ECO:0000313" key="1">
    <source>
        <dbReference type="EMBL" id="VUX11289.1"/>
    </source>
</evidence>
<dbReference type="RefSeq" id="WP_144124698.1">
    <property type="nucleotide sequence ID" value="NZ_CABHNI010000032.1"/>
</dbReference>
<dbReference type="AlphaFoldDB" id="A0A564TVN2"/>
<sequence>MYYYDEFGKEFKDELSFHEYLEEIDERAKWIRIPSRSLSVLTVSGHEVLVPDMEGVNMKDLLTDTKKHSGLLLQFPEGMYPLGKTAVSTLKDRARIKGTALMDVKKSVLADILNECLQVAKGDALLRISEGKVRGVLSGDEADYAIISMPKLFMVASAYISGDRNGEFIYGYADHNMAQITWKIVDQKMTKAYADLMEEHGKKPFGNLQTFIRIVSSDVGASGANIFYSILDGDFTIVLGEALRTKHRHKQGLEEFSENMESIFQYYKQKLRDIGKLCDIRIRYPMNALSEVMKKQSFGKKLIAETVERFKTNFGEQPCSAYEIYCGLCEALFFARKSGSSPSNLVKMEEKIARCMNVRWHDYDIPGEISL</sequence>